<dbReference type="SUPFAM" id="SSF56784">
    <property type="entry name" value="HAD-like"/>
    <property type="match status" value="1"/>
</dbReference>
<dbReference type="GO" id="GO:1902600">
    <property type="term" value="P:proton transmembrane transport"/>
    <property type="evidence" value="ECO:0007669"/>
    <property type="project" value="TreeGrafter"/>
</dbReference>
<evidence type="ECO:0000256" key="7">
    <source>
        <dbReference type="ARBA" id="ARBA00022840"/>
    </source>
</evidence>
<dbReference type="SUPFAM" id="SSF81665">
    <property type="entry name" value="Calcium ATPase, transmembrane domain M"/>
    <property type="match status" value="1"/>
</dbReference>
<dbReference type="Pfam" id="PF00122">
    <property type="entry name" value="E1-E2_ATPase"/>
    <property type="match status" value="1"/>
</dbReference>
<dbReference type="Proteomes" id="UP000198607">
    <property type="component" value="Unassembled WGS sequence"/>
</dbReference>
<dbReference type="GO" id="GO:0005524">
    <property type="term" value="F:ATP binding"/>
    <property type="evidence" value="ECO:0007669"/>
    <property type="project" value="UniProtKB-KW"/>
</dbReference>
<reference evidence="13 14" key="1">
    <citation type="submission" date="2016-10" db="EMBL/GenBank/DDBJ databases">
        <authorList>
            <person name="de Groot N.N."/>
        </authorList>
    </citation>
    <scope>NUCLEOTIDE SEQUENCE [LARGE SCALE GENOMIC DNA]</scope>
    <source>
        <strain evidence="13 14">DSM 5885</strain>
    </source>
</reference>
<dbReference type="SFLD" id="SFLDG00002">
    <property type="entry name" value="C1.7:_P-type_atpase_like"/>
    <property type="match status" value="1"/>
</dbReference>
<dbReference type="InterPro" id="IPR008250">
    <property type="entry name" value="ATPase_P-typ_transduc_dom_A_sf"/>
</dbReference>
<dbReference type="GO" id="GO:0006883">
    <property type="term" value="P:intracellular sodium ion homeostasis"/>
    <property type="evidence" value="ECO:0007669"/>
    <property type="project" value="TreeGrafter"/>
</dbReference>
<evidence type="ECO:0000256" key="2">
    <source>
        <dbReference type="ARBA" id="ARBA00005675"/>
    </source>
</evidence>
<feature type="transmembrane region" description="Helical" evidence="11">
    <location>
        <begin position="292"/>
        <end position="321"/>
    </location>
</feature>
<evidence type="ECO:0000256" key="1">
    <source>
        <dbReference type="ARBA" id="ARBA00004651"/>
    </source>
</evidence>
<dbReference type="InterPro" id="IPR036412">
    <property type="entry name" value="HAD-like_sf"/>
</dbReference>
<dbReference type="RefSeq" id="WP_091936468.1">
    <property type="nucleotide sequence ID" value="NZ_FNCY01000005.1"/>
</dbReference>
<dbReference type="InterPro" id="IPR059000">
    <property type="entry name" value="ATPase_P-type_domA"/>
</dbReference>
<dbReference type="Pfam" id="PF08282">
    <property type="entry name" value="Hydrolase_3"/>
    <property type="match status" value="1"/>
</dbReference>
<keyword evidence="14" id="KW-1185">Reference proteome</keyword>
<dbReference type="Gene3D" id="3.40.50.1000">
    <property type="entry name" value="HAD superfamily/HAD-like"/>
    <property type="match status" value="1"/>
</dbReference>
<keyword evidence="8" id="KW-1278">Translocase</keyword>
<evidence type="ECO:0000256" key="9">
    <source>
        <dbReference type="ARBA" id="ARBA00022989"/>
    </source>
</evidence>
<keyword evidence="9 11" id="KW-1133">Transmembrane helix</keyword>
<dbReference type="AlphaFoldDB" id="A0A1G8C4G3"/>
<dbReference type="Pfam" id="PF13246">
    <property type="entry name" value="Cation_ATPase"/>
    <property type="match status" value="1"/>
</dbReference>
<dbReference type="SFLD" id="SFLDF00027">
    <property type="entry name" value="p-type_atpase"/>
    <property type="match status" value="1"/>
</dbReference>
<evidence type="ECO:0000256" key="10">
    <source>
        <dbReference type="ARBA" id="ARBA00023136"/>
    </source>
</evidence>
<dbReference type="PRINTS" id="PR00120">
    <property type="entry name" value="HATPASE"/>
</dbReference>
<dbReference type="PANTHER" id="PTHR43294">
    <property type="entry name" value="SODIUM/POTASSIUM-TRANSPORTING ATPASE SUBUNIT ALPHA"/>
    <property type="match status" value="1"/>
</dbReference>
<dbReference type="InterPro" id="IPR023214">
    <property type="entry name" value="HAD_sf"/>
</dbReference>
<evidence type="ECO:0000256" key="8">
    <source>
        <dbReference type="ARBA" id="ARBA00022967"/>
    </source>
</evidence>
<dbReference type="Gene3D" id="2.70.150.10">
    <property type="entry name" value="Calcium-transporting ATPase, cytoplasmic transduction domain A"/>
    <property type="match status" value="1"/>
</dbReference>
<dbReference type="InterPro" id="IPR044492">
    <property type="entry name" value="P_typ_ATPase_HD_dom"/>
</dbReference>
<dbReference type="Gene3D" id="1.20.1110.10">
    <property type="entry name" value="Calcium-transporting ATPase, transmembrane domain"/>
    <property type="match status" value="1"/>
</dbReference>
<gene>
    <name evidence="13" type="ORF">SAMN05660652_01673</name>
</gene>
<dbReference type="InterPro" id="IPR023299">
    <property type="entry name" value="ATPase_P-typ_cyto_dom_N"/>
</dbReference>
<evidence type="ECO:0000256" key="11">
    <source>
        <dbReference type="SAM" id="Phobius"/>
    </source>
</evidence>
<dbReference type="PROSITE" id="PS00154">
    <property type="entry name" value="ATPASE_E1_E2"/>
    <property type="match status" value="1"/>
</dbReference>
<feature type="transmembrane region" description="Helical" evidence="11">
    <location>
        <begin position="904"/>
        <end position="924"/>
    </location>
</feature>
<evidence type="ECO:0000313" key="14">
    <source>
        <dbReference type="Proteomes" id="UP000198607"/>
    </source>
</evidence>
<dbReference type="PRINTS" id="PR00119">
    <property type="entry name" value="CATATPASE"/>
</dbReference>
<dbReference type="SFLD" id="SFLDS00003">
    <property type="entry name" value="Haloacid_Dehalogenase"/>
    <property type="match status" value="1"/>
</dbReference>
<dbReference type="SUPFAM" id="SSF81653">
    <property type="entry name" value="Calcium ATPase, transduction domain A"/>
    <property type="match status" value="1"/>
</dbReference>
<dbReference type="InterPro" id="IPR050510">
    <property type="entry name" value="Cation_transp_ATPase_P-type"/>
</dbReference>
<dbReference type="InterPro" id="IPR001757">
    <property type="entry name" value="P_typ_ATPase"/>
</dbReference>
<feature type="transmembrane region" description="Helical" evidence="11">
    <location>
        <begin position="730"/>
        <end position="751"/>
    </location>
</feature>
<keyword evidence="7" id="KW-0067">ATP-binding</keyword>
<dbReference type="Gene3D" id="3.40.1110.10">
    <property type="entry name" value="Calcium-transporting ATPase, cytoplasmic domain N"/>
    <property type="match status" value="1"/>
</dbReference>
<dbReference type="GO" id="GO:1990573">
    <property type="term" value="P:potassium ion import across plasma membrane"/>
    <property type="evidence" value="ECO:0007669"/>
    <property type="project" value="TreeGrafter"/>
</dbReference>
<dbReference type="GO" id="GO:0036376">
    <property type="term" value="P:sodium ion export across plasma membrane"/>
    <property type="evidence" value="ECO:0007669"/>
    <property type="project" value="TreeGrafter"/>
</dbReference>
<dbReference type="SMART" id="SM00831">
    <property type="entry name" value="Cation_ATPase_N"/>
    <property type="match status" value="1"/>
</dbReference>
<dbReference type="CDD" id="cd02089">
    <property type="entry name" value="P-type_ATPase_Ca_prok"/>
    <property type="match status" value="1"/>
</dbReference>
<name>A0A1G8C4G3_9RHOO</name>
<comment type="similarity">
    <text evidence="2">Belongs to the cation transport ATPase (P-type) (TC 3.A.3) family. Type IIA subfamily.</text>
</comment>
<dbReference type="PANTHER" id="PTHR43294:SF20">
    <property type="entry name" value="P-TYPE ATPASE"/>
    <property type="match status" value="1"/>
</dbReference>
<feature type="transmembrane region" description="Helical" evidence="11">
    <location>
        <begin position="62"/>
        <end position="80"/>
    </location>
</feature>
<dbReference type="FunFam" id="3.40.50.1000:FF:000001">
    <property type="entry name" value="Phospholipid-transporting ATPase IC"/>
    <property type="match status" value="1"/>
</dbReference>
<evidence type="ECO:0000256" key="5">
    <source>
        <dbReference type="ARBA" id="ARBA00022723"/>
    </source>
</evidence>
<protein>
    <submittedName>
        <fullName evidence="13">Ca2+-transporting ATPase</fullName>
    </submittedName>
</protein>
<dbReference type="InterPro" id="IPR004014">
    <property type="entry name" value="ATPase_P-typ_cation-transptr_N"/>
</dbReference>
<evidence type="ECO:0000256" key="4">
    <source>
        <dbReference type="ARBA" id="ARBA00022692"/>
    </source>
</evidence>
<dbReference type="InterPro" id="IPR023298">
    <property type="entry name" value="ATPase_P-typ_TM_dom_sf"/>
</dbReference>
<feature type="domain" description="Cation-transporting P-type ATPase N-terminal" evidence="12">
    <location>
        <begin position="8"/>
        <end position="82"/>
    </location>
</feature>
<comment type="subcellular location">
    <subcellularLocation>
        <location evidence="1">Cell membrane</location>
        <topology evidence="1">Multi-pass membrane protein</topology>
    </subcellularLocation>
</comment>
<dbReference type="InterPro" id="IPR018303">
    <property type="entry name" value="ATPase_P-typ_P_site"/>
</dbReference>
<dbReference type="GO" id="GO:0016887">
    <property type="term" value="F:ATP hydrolysis activity"/>
    <property type="evidence" value="ECO:0007669"/>
    <property type="project" value="InterPro"/>
</dbReference>
<feature type="transmembrane region" description="Helical" evidence="11">
    <location>
        <begin position="250"/>
        <end position="268"/>
    </location>
</feature>
<dbReference type="GO" id="GO:0005886">
    <property type="term" value="C:plasma membrane"/>
    <property type="evidence" value="ECO:0007669"/>
    <property type="project" value="UniProtKB-SubCell"/>
</dbReference>
<dbReference type="EMBL" id="FNCY01000005">
    <property type="protein sequence ID" value="SDH40253.1"/>
    <property type="molecule type" value="Genomic_DNA"/>
</dbReference>
<keyword evidence="5" id="KW-0479">Metal-binding</keyword>
<dbReference type="GO" id="GO:0030007">
    <property type="term" value="P:intracellular potassium ion homeostasis"/>
    <property type="evidence" value="ECO:0007669"/>
    <property type="project" value="TreeGrafter"/>
</dbReference>
<dbReference type="OrthoDB" id="9814270at2"/>
<dbReference type="InterPro" id="IPR006068">
    <property type="entry name" value="ATPase_P-typ_cation-transptr_C"/>
</dbReference>
<organism evidence="13 14">
    <name type="scientific">Propionivibrio dicarboxylicus</name>
    <dbReference type="NCBI Taxonomy" id="83767"/>
    <lineage>
        <taxon>Bacteria</taxon>
        <taxon>Pseudomonadati</taxon>
        <taxon>Pseudomonadota</taxon>
        <taxon>Betaproteobacteria</taxon>
        <taxon>Rhodocyclales</taxon>
        <taxon>Rhodocyclaceae</taxon>
        <taxon>Propionivibrio</taxon>
    </lineage>
</organism>
<evidence type="ECO:0000256" key="6">
    <source>
        <dbReference type="ARBA" id="ARBA00022741"/>
    </source>
</evidence>
<dbReference type="GO" id="GO:0005391">
    <property type="term" value="F:P-type sodium:potassium-exchanging transporter activity"/>
    <property type="evidence" value="ECO:0007669"/>
    <property type="project" value="TreeGrafter"/>
</dbReference>
<keyword evidence="4 11" id="KW-0812">Transmembrane</keyword>
<accession>A0A1G8C4G3</accession>
<sequence>MRTEFDRNAYKRTIDSLVSAFETDAQRGLSDGEAKARLAQFGSNELRQHPRPGFWALLWDQFNNYLVIILIAAALISLALGEYVDSLAIMIIVALNAVIGVVQESKAEQALEALQKMSAPHAEVMRDGSIVVIPGREIVPGDIVILEAGNFVPADLRLIESVNLKIEEASLTGESVPVEKNAALVLDDEVALGDRRNLAFMGTLITYGRARGLVVATGMNTEIGLIAEMIQSFEAEETPLQRNLAHLGRILGSACLVICALVFLYGLFRDTHLAVAFQGDLVGYFQNEKKDIINLFMTAVSLAIAAVPEGLPAIVTICLALGMQRMIRQNALIRKLPAVETLGCATVVCSDKTGTLTQNEMTVVEGFSGGRRFRISGEGYAPFGAFSNDAGVFEATGDPDVAALLVGGLACNDAWLEAQTAQESSAAWRIIGDPTEGALVVAAAKAGHSRDAVAARLPRVQEIPFDSERKRMSTIHRVAAASPMPVGDAPYLAIVKGAPDVVLDLCTRALVDGVAVPLTETLREDIRAGNHAMACRALRVLAVASRPLAELPASPTPETLENDLVFIGLLGMIDPARPEVVEALQVAHRAGLKCVMVTGDYKDTAEAIARDIGMLTPGGIVLTGAEIEKLDDATLAAKAADLQVCCRVSPQHKTRIVDAFKANGHVVAMTGDGVNDAPALKRANIGVAMGITGTDVAKQTADMVLTDDNFASIIAAIRQGRIIYSNIRKFVYFLLACNIGEILIIFGAMLFGLPIPLRPVQLLWLNLVSDGAPALALGMEKGDPDIMEQPPRPPGEPVINRNMAFGIAVVGLVDTIAVLTVFTLALGRYPDHLAAVQTIAFMTLCISELLRALTARSETHSILSIGWSSNRWMLWALAGSLLLVLIVVYVPFLQPVFDTVPPGWSDWLLMTPFFFASPIAMELVKLHFRRA</sequence>
<dbReference type="Pfam" id="PF00689">
    <property type="entry name" value="Cation_ATPase_C"/>
    <property type="match status" value="1"/>
</dbReference>
<dbReference type="Pfam" id="PF00690">
    <property type="entry name" value="Cation_ATPase_N"/>
    <property type="match status" value="1"/>
</dbReference>
<keyword evidence="3" id="KW-1003">Cell membrane</keyword>
<dbReference type="GO" id="GO:0046872">
    <property type="term" value="F:metal ion binding"/>
    <property type="evidence" value="ECO:0007669"/>
    <property type="project" value="UniProtKB-KW"/>
</dbReference>
<evidence type="ECO:0000256" key="3">
    <source>
        <dbReference type="ARBA" id="ARBA00022475"/>
    </source>
</evidence>
<keyword evidence="6" id="KW-0547">Nucleotide-binding</keyword>
<dbReference type="SUPFAM" id="SSF81660">
    <property type="entry name" value="Metal cation-transporting ATPase, ATP-binding domain N"/>
    <property type="match status" value="1"/>
</dbReference>
<feature type="transmembrane region" description="Helical" evidence="11">
    <location>
        <begin position="872"/>
        <end position="892"/>
    </location>
</feature>
<evidence type="ECO:0000259" key="12">
    <source>
        <dbReference type="SMART" id="SM00831"/>
    </source>
</evidence>
<feature type="transmembrane region" description="Helical" evidence="11">
    <location>
        <begin position="86"/>
        <end position="102"/>
    </location>
</feature>
<dbReference type="FunFam" id="2.70.150.10:FF:000016">
    <property type="entry name" value="Calcium-transporting P-type ATPase putative"/>
    <property type="match status" value="1"/>
</dbReference>
<dbReference type="NCBIfam" id="TIGR01494">
    <property type="entry name" value="ATPase_P-type"/>
    <property type="match status" value="3"/>
</dbReference>
<feature type="transmembrane region" description="Helical" evidence="11">
    <location>
        <begin position="803"/>
        <end position="826"/>
    </location>
</feature>
<keyword evidence="10 11" id="KW-0472">Membrane</keyword>
<proteinExistence type="inferred from homology"/>
<dbReference type="STRING" id="83767.SAMN05660652_01673"/>
<evidence type="ECO:0000313" key="13">
    <source>
        <dbReference type="EMBL" id="SDH40253.1"/>
    </source>
</evidence>